<protein>
    <recommendedName>
        <fullName evidence="2">Negative regulator of flagellin synthesis</fullName>
    </recommendedName>
    <alternativeName>
        <fullName evidence="8">Anti-sigma-28 factor</fullName>
    </alternativeName>
</protein>
<dbReference type="InterPro" id="IPR007412">
    <property type="entry name" value="FlgM"/>
</dbReference>
<evidence type="ECO:0000256" key="4">
    <source>
        <dbReference type="ARBA" id="ARBA00022795"/>
    </source>
</evidence>
<evidence type="ECO:0000259" key="10">
    <source>
        <dbReference type="Pfam" id="PF04316"/>
    </source>
</evidence>
<keyword evidence="11" id="KW-0969">Cilium</keyword>
<accession>A0ABT6X9S1</accession>
<evidence type="ECO:0000256" key="9">
    <source>
        <dbReference type="SAM" id="MobiDB-lite"/>
    </source>
</evidence>
<sequence>MVLKINDVRGLGQAQAPSLSGGSSAAPSKPADSGKSEPAARIGLSEAAKSTQALPLAVAADTPDMALVQEIRERIAQGTFEIDYQKVANNLLGNAVAAVRAGHR</sequence>
<evidence type="ECO:0000256" key="8">
    <source>
        <dbReference type="ARBA" id="ARBA00030117"/>
    </source>
</evidence>
<gene>
    <name evidence="11" type="primary">flgM</name>
    <name evidence="11" type="ORF">QLQ16_12560</name>
</gene>
<reference evidence="11" key="1">
    <citation type="submission" date="2023-05" db="EMBL/GenBank/DDBJ databases">
        <title>Limnohabitans sp. strain HM2-2 Genome sequencing and assembly.</title>
        <authorList>
            <person name="Jung Y."/>
        </authorList>
    </citation>
    <scope>NUCLEOTIDE SEQUENCE</scope>
    <source>
        <strain evidence="11">HM2-2</strain>
    </source>
</reference>
<feature type="region of interest" description="Disordered" evidence="9">
    <location>
        <begin position="1"/>
        <end position="45"/>
    </location>
</feature>
<evidence type="ECO:0000256" key="3">
    <source>
        <dbReference type="ARBA" id="ARBA00022491"/>
    </source>
</evidence>
<feature type="domain" description="Anti-sigma-28 factor FlgM C-terminal" evidence="10">
    <location>
        <begin position="42"/>
        <end position="92"/>
    </location>
</feature>
<evidence type="ECO:0000256" key="1">
    <source>
        <dbReference type="ARBA" id="ARBA00005322"/>
    </source>
</evidence>
<keyword evidence="11" id="KW-0966">Cell projection</keyword>
<organism evidence="11 12">
    <name type="scientific">Limnohabitans lacus</name>
    <dbReference type="NCBI Taxonomy" id="3045173"/>
    <lineage>
        <taxon>Bacteria</taxon>
        <taxon>Pseudomonadati</taxon>
        <taxon>Pseudomonadota</taxon>
        <taxon>Betaproteobacteria</taxon>
        <taxon>Burkholderiales</taxon>
        <taxon>Comamonadaceae</taxon>
        <taxon>Limnohabitans</taxon>
    </lineage>
</organism>
<keyword evidence="6" id="KW-0804">Transcription</keyword>
<comment type="function">
    <text evidence="7">Responsible for the coupling of flagellin expression to flagellar assembly by preventing expression of the flagellin genes when a component of the middle class of proteins is defective. It negatively regulates flagellar genes by inhibiting the activity of FliA by directly binding to FliA.</text>
</comment>
<name>A0ABT6X9S1_9BURK</name>
<dbReference type="SUPFAM" id="SSF101498">
    <property type="entry name" value="Anti-sigma factor FlgM"/>
    <property type="match status" value="1"/>
</dbReference>
<evidence type="ECO:0000256" key="2">
    <source>
        <dbReference type="ARBA" id="ARBA00017823"/>
    </source>
</evidence>
<evidence type="ECO:0000256" key="7">
    <source>
        <dbReference type="ARBA" id="ARBA00024739"/>
    </source>
</evidence>
<evidence type="ECO:0000313" key="12">
    <source>
        <dbReference type="Proteomes" id="UP001431902"/>
    </source>
</evidence>
<dbReference type="InterPro" id="IPR035890">
    <property type="entry name" value="Anti-sigma-28_factor_FlgM_sf"/>
</dbReference>
<keyword evidence="12" id="KW-1185">Reference proteome</keyword>
<feature type="compositionally biased region" description="Low complexity" evidence="9">
    <location>
        <begin position="12"/>
        <end position="33"/>
    </location>
</feature>
<evidence type="ECO:0000256" key="6">
    <source>
        <dbReference type="ARBA" id="ARBA00023163"/>
    </source>
</evidence>
<keyword evidence="3" id="KW-0678">Repressor</keyword>
<keyword evidence="11" id="KW-0282">Flagellum</keyword>
<dbReference type="InterPro" id="IPR031316">
    <property type="entry name" value="FlgM_C"/>
</dbReference>
<dbReference type="EMBL" id="JASGBH010000009">
    <property type="protein sequence ID" value="MDI9234662.1"/>
    <property type="molecule type" value="Genomic_DNA"/>
</dbReference>
<comment type="caution">
    <text evidence="11">The sequence shown here is derived from an EMBL/GenBank/DDBJ whole genome shotgun (WGS) entry which is preliminary data.</text>
</comment>
<dbReference type="Pfam" id="PF04316">
    <property type="entry name" value="FlgM"/>
    <property type="match status" value="1"/>
</dbReference>
<evidence type="ECO:0000313" key="11">
    <source>
        <dbReference type="EMBL" id="MDI9234662.1"/>
    </source>
</evidence>
<keyword evidence="4" id="KW-1005">Bacterial flagellum biogenesis</keyword>
<comment type="similarity">
    <text evidence="1">Belongs to the FlgM family.</text>
</comment>
<dbReference type="Proteomes" id="UP001431902">
    <property type="component" value="Unassembled WGS sequence"/>
</dbReference>
<evidence type="ECO:0000256" key="5">
    <source>
        <dbReference type="ARBA" id="ARBA00023015"/>
    </source>
</evidence>
<keyword evidence="5" id="KW-0805">Transcription regulation</keyword>
<dbReference type="RefSeq" id="WP_283225004.1">
    <property type="nucleotide sequence ID" value="NZ_JASGBH010000009.1"/>
</dbReference>
<proteinExistence type="inferred from homology"/>
<dbReference type="NCBIfam" id="TIGR03824">
    <property type="entry name" value="FlgM_jcvi"/>
    <property type="match status" value="1"/>
</dbReference>